<name>A0ABQ4ZEP9_9ASTR</name>
<protein>
    <submittedName>
        <fullName evidence="2">Reverse transcriptase domain-containing protein</fullName>
    </submittedName>
</protein>
<feature type="compositionally biased region" description="Low complexity" evidence="1">
    <location>
        <begin position="168"/>
        <end position="179"/>
    </location>
</feature>
<dbReference type="CDD" id="cd00303">
    <property type="entry name" value="retropepsin_like"/>
    <property type="match status" value="1"/>
</dbReference>
<gene>
    <name evidence="2" type="ORF">Tco_0770961</name>
</gene>
<dbReference type="InterPro" id="IPR021109">
    <property type="entry name" value="Peptidase_aspartic_dom_sf"/>
</dbReference>
<feature type="region of interest" description="Disordered" evidence="1">
    <location>
        <begin position="164"/>
        <end position="205"/>
    </location>
</feature>
<evidence type="ECO:0000256" key="1">
    <source>
        <dbReference type="SAM" id="MobiDB-lite"/>
    </source>
</evidence>
<evidence type="ECO:0000313" key="3">
    <source>
        <dbReference type="Proteomes" id="UP001151760"/>
    </source>
</evidence>
<reference evidence="2" key="2">
    <citation type="submission" date="2022-01" db="EMBL/GenBank/DDBJ databases">
        <authorList>
            <person name="Yamashiro T."/>
            <person name="Shiraishi A."/>
            <person name="Satake H."/>
            <person name="Nakayama K."/>
        </authorList>
    </citation>
    <scope>NUCLEOTIDE SEQUENCE</scope>
</reference>
<dbReference type="PANTHER" id="PTHR33067:SF9">
    <property type="entry name" value="RNA-DIRECTED DNA POLYMERASE"/>
    <property type="match status" value="1"/>
</dbReference>
<dbReference type="EMBL" id="BQNB010011264">
    <property type="protein sequence ID" value="GJS88325.1"/>
    <property type="molecule type" value="Genomic_DNA"/>
</dbReference>
<dbReference type="GO" id="GO:0003964">
    <property type="term" value="F:RNA-directed DNA polymerase activity"/>
    <property type="evidence" value="ECO:0007669"/>
    <property type="project" value="UniProtKB-KW"/>
</dbReference>
<reference evidence="2" key="1">
    <citation type="journal article" date="2022" name="Int. J. Mol. Sci.">
        <title>Draft Genome of Tanacetum Coccineum: Genomic Comparison of Closely Related Tanacetum-Family Plants.</title>
        <authorList>
            <person name="Yamashiro T."/>
            <person name="Shiraishi A."/>
            <person name="Nakayama K."/>
            <person name="Satake H."/>
        </authorList>
    </citation>
    <scope>NUCLEOTIDE SEQUENCE</scope>
</reference>
<dbReference type="PANTHER" id="PTHR33067">
    <property type="entry name" value="RNA-DIRECTED DNA POLYMERASE-RELATED"/>
    <property type="match status" value="1"/>
</dbReference>
<keyword evidence="3" id="KW-1185">Reference proteome</keyword>
<evidence type="ECO:0000313" key="2">
    <source>
        <dbReference type="EMBL" id="GJS88325.1"/>
    </source>
</evidence>
<sequence length="470" mass="52541">MLKLEGKPEMDGLIEQPGFGLRKNHLVLFLHRRISFDASFGEAWDRFKDLLRKCPHHGFSELHQIDTFYNALTQSDQDSLNAAAGGNLLNRTPRDALTIIKNKSKIIKELVLMNKATQQATVKAIDETCVICGGPHPYYECLATGGNTFDACVAVGTTRFSSSECEEQQSPSGSGSLPSDTVANPRGSGTRTGGDKGQGSNYKFRGSNRYTLKQTNASNEEGRIIKDCRFLQIFQRLHFDISFADSLLHMPKFASTFKSLLTDLDASINLMPLSIWKKLSLPELTPTHMTLKLANRSVAYLVGVAKDVFVKVGKFHFLADFVVVDYDVDPWVPLILGRPFLRTARALIDVHGEELTLRVNDEGITFKVGHTLRYSRNYYNESVNQINVIVIACEEYAQEVLEFSDSSTSGNPTPSDPINVSSSLLFTPFEGGDFILEEIKTFLHTLDKPSNFDDDYYDTKGDILYLENFK</sequence>
<dbReference type="Gene3D" id="2.40.70.10">
    <property type="entry name" value="Acid Proteases"/>
    <property type="match status" value="1"/>
</dbReference>
<keyword evidence="2" id="KW-0548">Nucleotidyltransferase</keyword>
<proteinExistence type="predicted"/>
<accession>A0ABQ4ZEP9</accession>
<dbReference type="Proteomes" id="UP001151760">
    <property type="component" value="Unassembled WGS sequence"/>
</dbReference>
<comment type="caution">
    <text evidence="2">The sequence shown here is derived from an EMBL/GenBank/DDBJ whole genome shotgun (WGS) entry which is preliminary data.</text>
</comment>
<keyword evidence="2" id="KW-0808">Transferase</keyword>
<keyword evidence="2" id="KW-0695">RNA-directed DNA polymerase</keyword>
<organism evidence="2 3">
    <name type="scientific">Tanacetum coccineum</name>
    <dbReference type="NCBI Taxonomy" id="301880"/>
    <lineage>
        <taxon>Eukaryota</taxon>
        <taxon>Viridiplantae</taxon>
        <taxon>Streptophyta</taxon>
        <taxon>Embryophyta</taxon>
        <taxon>Tracheophyta</taxon>
        <taxon>Spermatophyta</taxon>
        <taxon>Magnoliopsida</taxon>
        <taxon>eudicotyledons</taxon>
        <taxon>Gunneridae</taxon>
        <taxon>Pentapetalae</taxon>
        <taxon>asterids</taxon>
        <taxon>campanulids</taxon>
        <taxon>Asterales</taxon>
        <taxon>Asteraceae</taxon>
        <taxon>Asteroideae</taxon>
        <taxon>Anthemideae</taxon>
        <taxon>Anthemidinae</taxon>
        <taxon>Tanacetum</taxon>
    </lineage>
</organism>